<protein>
    <submittedName>
        <fullName evidence="2">Uncharacterized protein</fullName>
    </submittedName>
</protein>
<sequence>VQYNAGKPASSAFENSEDSKNTGEVLPPPTCDKETKPDFENSVESSTENSAPSASNPALTEAPTVKLLEVPDSTEYVWLDVASTVLDLVNDFSVDPPVLSNSTSKSPVRGVSLVG</sequence>
<name>A0ABN8NE60_9CNID</name>
<comment type="caution">
    <text evidence="2">The sequence shown here is derived from an EMBL/GenBank/DDBJ whole genome shotgun (WGS) entry which is preliminary data.</text>
</comment>
<feature type="region of interest" description="Disordered" evidence="1">
    <location>
        <begin position="1"/>
        <end position="62"/>
    </location>
</feature>
<evidence type="ECO:0000313" key="2">
    <source>
        <dbReference type="EMBL" id="CAH3046895.1"/>
    </source>
</evidence>
<organism evidence="2 3">
    <name type="scientific">Porites lobata</name>
    <dbReference type="NCBI Taxonomy" id="104759"/>
    <lineage>
        <taxon>Eukaryota</taxon>
        <taxon>Metazoa</taxon>
        <taxon>Cnidaria</taxon>
        <taxon>Anthozoa</taxon>
        <taxon>Hexacorallia</taxon>
        <taxon>Scleractinia</taxon>
        <taxon>Fungiina</taxon>
        <taxon>Poritidae</taxon>
        <taxon>Porites</taxon>
    </lineage>
</organism>
<keyword evidence="3" id="KW-1185">Reference proteome</keyword>
<feature type="region of interest" description="Disordered" evidence="1">
    <location>
        <begin position="94"/>
        <end position="115"/>
    </location>
</feature>
<reference evidence="2 3" key="1">
    <citation type="submission" date="2022-05" db="EMBL/GenBank/DDBJ databases">
        <authorList>
            <consortium name="Genoscope - CEA"/>
            <person name="William W."/>
        </authorList>
    </citation>
    <scope>NUCLEOTIDE SEQUENCE [LARGE SCALE GENOMIC DNA]</scope>
</reference>
<proteinExistence type="predicted"/>
<feature type="non-terminal residue" evidence="2">
    <location>
        <position position="1"/>
    </location>
</feature>
<gene>
    <name evidence="2" type="ORF">PLOB_00009859</name>
</gene>
<dbReference type="Proteomes" id="UP001159405">
    <property type="component" value="Unassembled WGS sequence"/>
</dbReference>
<dbReference type="EMBL" id="CALNXK010000015">
    <property type="protein sequence ID" value="CAH3046895.1"/>
    <property type="molecule type" value="Genomic_DNA"/>
</dbReference>
<evidence type="ECO:0000256" key="1">
    <source>
        <dbReference type="SAM" id="MobiDB-lite"/>
    </source>
</evidence>
<evidence type="ECO:0000313" key="3">
    <source>
        <dbReference type="Proteomes" id="UP001159405"/>
    </source>
</evidence>
<accession>A0ABN8NE60</accession>
<feature type="compositionally biased region" description="Polar residues" evidence="1">
    <location>
        <begin position="42"/>
        <end position="58"/>
    </location>
</feature>